<organism evidence="13 14">
    <name type="scientific">Amphritea balenae</name>
    <dbReference type="NCBI Taxonomy" id="452629"/>
    <lineage>
        <taxon>Bacteria</taxon>
        <taxon>Pseudomonadati</taxon>
        <taxon>Pseudomonadota</taxon>
        <taxon>Gammaproteobacteria</taxon>
        <taxon>Oceanospirillales</taxon>
        <taxon>Oceanospirillaceae</taxon>
        <taxon>Amphritea</taxon>
    </lineage>
</organism>
<dbReference type="OrthoDB" id="9778062at2"/>
<feature type="transmembrane region" description="Helical" evidence="12">
    <location>
        <begin position="269"/>
        <end position="287"/>
    </location>
</feature>
<comment type="function">
    <text evidence="1">Part of the ABC transporter complex LptBFG involved in the translocation of lipopolysaccharide (LPS) from the inner membrane to the outer membrane.</text>
</comment>
<dbReference type="Proteomes" id="UP000267535">
    <property type="component" value="Unassembled WGS sequence"/>
</dbReference>
<keyword evidence="14" id="KW-1185">Reference proteome</keyword>
<accession>A0A3P1SRK3</accession>
<comment type="caution">
    <text evidence="13">The sequence shown here is derived from an EMBL/GenBank/DDBJ whole genome shotgun (WGS) entry which is preliminary data.</text>
</comment>
<evidence type="ECO:0000256" key="4">
    <source>
        <dbReference type="ARBA" id="ARBA00014213"/>
    </source>
</evidence>
<keyword evidence="6" id="KW-1003">Cell membrane</keyword>
<comment type="subcellular location">
    <subcellularLocation>
        <location evidence="2">Cell inner membrane</location>
        <topology evidence="2">Multi-pass membrane protein</topology>
    </subcellularLocation>
</comment>
<evidence type="ECO:0000256" key="3">
    <source>
        <dbReference type="ARBA" id="ARBA00007725"/>
    </source>
</evidence>
<feature type="transmembrane region" description="Helical" evidence="12">
    <location>
        <begin position="98"/>
        <end position="120"/>
    </location>
</feature>
<evidence type="ECO:0000256" key="2">
    <source>
        <dbReference type="ARBA" id="ARBA00004429"/>
    </source>
</evidence>
<dbReference type="EMBL" id="RQXV01000004">
    <property type="protein sequence ID" value="RRC99730.1"/>
    <property type="molecule type" value="Genomic_DNA"/>
</dbReference>
<reference evidence="13 14" key="1">
    <citation type="submission" date="2018-11" db="EMBL/GenBank/DDBJ databases">
        <title>The draft genome sequence of Amphritea balenae JAMM 1525T.</title>
        <authorList>
            <person name="Fang Z."/>
            <person name="Zhang Y."/>
            <person name="Han X."/>
        </authorList>
    </citation>
    <scope>NUCLEOTIDE SEQUENCE [LARGE SCALE GENOMIC DNA]</scope>
    <source>
        <strain evidence="13 14">JAMM 1525</strain>
    </source>
</reference>
<feature type="transmembrane region" description="Helical" evidence="12">
    <location>
        <begin position="12"/>
        <end position="37"/>
    </location>
</feature>
<keyword evidence="10 12" id="KW-0472">Membrane</keyword>
<dbReference type="RefSeq" id="WP_124925920.1">
    <property type="nucleotide sequence ID" value="NZ_BMOH01000006.1"/>
</dbReference>
<evidence type="ECO:0000256" key="12">
    <source>
        <dbReference type="SAM" id="Phobius"/>
    </source>
</evidence>
<comment type="similarity">
    <text evidence="3">Belongs to the LptF/LptG family.</text>
</comment>
<dbReference type="PANTHER" id="PTHR33529:SF7">
    <property type="entry name" value="LIPOPOLYSACCHARIDE EXPORT SYSTEM PERMEASE PROTEIN LPTF"/>
    <property type="match status" value="1"/>
</dbReference>
<comment type="subunit">
    <text evidence="11">Component of the lipopolysaccharide transport and assembly complex. The LptBFG transporter is composed of two ATP-binding proteins (LptB) and two transmembrane proteins (LptF and LptG).</text>
</comment>
<evidence type="ECO:0000256" key="1">
    <source>
        <dbReference type="ARBA" id="ARBA00002265"/>
    </source>
</evidence>
<proteinExistence type="inferred from homology"/>
<dbReference type="GO" id="GO:0015920">
    <property type="term" value="P:lipopolysaccharide transport"/>
    <property type="evidence" value="ECO:0007669"/>
    <property type="project" value="TreeGrafter"/>
</dbReference>
<evidence type="ECO:0000256" key="5">
    <source>
        <dbReference type="ARBA" id="ARBA00022448"/>
    </source>
</evidence>
<evidence type="ECO:0000256" key="8">
    <source>
        <dbReference type="ARBA" id="ARBA00022692"/>
    </source>
</evidence>
<keyword evidence="8 12" id="KW-0812">Transmembrane</keyword>
<gene>
    <name evidence="13" type="primary">lptF</name>
    <name evidence="13" type="ORF">EHS89_09590</name>
</gene>
<dbReference type="NCBIfam" id="TIGR04407">
    <property type="entry name" value="LptF_YjgP"/>
    <property type="match status" value="1"/>
</dbReference>
<evidence type="ECO:0000256" key="11">
    <source>
        <dbReference type="ARBA" id="ARBA00026081"/>
    </source>
</evidence>
<dbReference type="AlphaFoldDB" id="A0A3P1SRK3"/>
<feature type="transmembrane region" description="Helical" evidence="12">
    <location>
        <begin position="299"/>
        <end position="319"/>
    </location>
</feature>
<feature type="transmembrane region" description="Helical" evidence="12">
    <location>
        <begin position="331"/>
        <end position="350"/>
    </location>
</feature>
<evidence type="ECO:0000313" key="13">
    <source>
        <dbReference type="EMBL" id="RRC99730.1"/>
    </source>
</evidence>
<dbReference type="Pfam" id="PF03739">
    <property type="entry name" value="LptF_LptG"/>
    <property type="match status" value="1"/>
</dbReference>
<evidence type="ECO:0000256" key="7">
    <source>
        <dbReference type="ARBA" id="ARBA00022519"/>
    </source>
</evidence>
<keyword evidence="5" id="KW-0813">Transport</keyword>
<evidence type="ECO:0000256" key="6">
    <source>
        <dbReference type="ARBA" id="ARBA00022475"/>
    </source>
</evidence>
<sequence>MIIFRYLAKEVLITMVAVSAVLLLIIMSGRFISYLAIAAAGELPMQAVYYYLLFRLPSFLELILPLGLFLGILLAYGRLYLESEMVVLKATGMSQRRLTMYTLGPAVFTALIVASMTLFLSPYGALKTEIMLQTEKNRGEFDLISEGRFQSGAKGERVTYVEQVNGDGSGMKGVFITEPNSKGDEGQLVMVVAEQGRQYTNPETGVRYLVLDNGYRYEGNPGQANYREVSFQEYGIRLPEPKRAVEISQLDTLPTSGLMAGGKAEQAQLHWRLSLPLMTLIMALIAVPLSKTNPRQGRYAKLIPAILLYMSYLVLLTHAREYMEDDEGEATYIWLIHLVYFVLAMSLLFMKRFWRRQRPRVAVTADA</sequence>
<protein>
    <recommendedName>
        <fullName evidence="4">Lipopolysaccharide export system permease protein LptF</fullName>
    </recommendedName>
</protein>
<dbReference type="PANTHER" id="PTHR33529">
    <property type="entry name" value="SLR0882 PROTEIN-RELATED"/>
    <property type="match status" value="1"/>
</dbReference>
<dbReference type="GO" id="GO:0043190">
    <property type="term" value="C:ATP-binding cassette (ABC) transporter complex"/>
    <property type="evidence" value="ECO:0007669"/>
    <property type="project" value="InterPro"/>
</dbReference>
<evidence type="ECO:0000256" key="10">
    <source>
        <dbReference type="ARBA" id="ARBA00023136"/>
    </source>
</evidence>
<keyword evidence="7" id="KW-0997">Cell inner membrane</keyword>
<evidence type="ECO:0000256" key="9">
    <source>
        <dbReference type="ARBA" id="ARBA00022989"/>
    </source>
</evidence>
<name>A0A3P1SRK3_9GAMM</name>
<keyword evidence="9 12" id="KW-1133">Transmembrane helix</keyword>
<dbReference type="InterPro" id="IPR005495">
    <property type="entry name" value="LptG/LptF_permease"/>
</dbReference>
<feature type="transmembrane region" description="Helical" evidence="12">
    <location>
        <begin position="49"/>
        <end position="77"/>
    </location>
</feature>
<dbReference type="InterPro" id="IPR030922">
    <property type="entry name" value="LptF"/>
</dbReference>
<evidence type="ECO:0000313" key="14">
    <source>
        <dbReference type="Proteomes" id="UP000267535"/>
    </source>
</evidence>
<dbReference type="GO" id="GO:0055085">
    <property type="term" value="P:transmembrane transport"/>
    <property type="evidence" value="ECO:0007669"/>
    <property type="project" value="InterPro"/>
</dbReference>